<sequence length="305" mass="32533">MPVCPLLRKTSAGPFETVTEALGTRSGRQEPSLSFEFFPPRNQEEAADQLWRSFDALMEVSPDFISVTYGAGGSNRETSLAVVERMARDVMTIGHLTCVGGSRASTAETISRFEDAGVHSILALRGDAPQDNPDALKTGELKSALELVHLVRQTSNLEVGVAAFPEVHPESPHMEHDSMVLEMKQSAGATYAMTQLFFTVDAYTDLVSSAKIAGATMPIIPGLMPVGNAAKVLRMAEMSGAAIPVELLKELENAGSDAEARVIGMEYSIKLARDLVDAGAPGLHIFSMNLSKAALEVARGAGLCR</sequence>
<evidence type="ECO:0000256" key="6">
    <source>
        <dbReference type="ARBA" id="ARBA00023002"/>
    </source>
</evidence>
<dbReference type="InterPro" id="IPR003171">
    <property type="entry name" value="Mehydrof_redctse-like"/>
</dbReference>
<dbReference type="AlphaFoldDB" id="A0A6J6J1X7"/>
<comment type="cofactor">
    <cofactor evidence="1">
        <name>FAD</name>
        <dbReference type="ChEBI" id="CHEBI:57692"/>
    </cofactor>
</comment>
<dbReference type="GO" id="GO:0005829">
    <property type="term" value="C:cytosol"/>
    <property type="evidence" value="ECO:0007669"/>
    <property type="project" value="TreeGrafter"/>
</dbReference>
<organism evidence="7">
    <name type="scientific">freshwater metagenome</name>
    <dbReference type="NCBI Taxonomy" id="449393"/>
    <lineage>
        <taxon>unclassified sequences</taxon>
        <taxon>metagenomes</taxon>
        <taxon>ecological metagenomes</taxon>
    </lineage>
</organism>
<dbReference type="EMBL" id="CAEZVN010000033">
    <property type="protein sequence ID" value="CAB4630594.1"/>
    <property type="molecule type" value="Genomic_DNA"/>
</dbReference>
<evidence type="ECO:0000256" key="3">
    <source>
        <dbReference type="ARBA" id="ARBA00006743"/>
    </source>
</evidence>
<keyword evidence="5" id="KW-0274">FAD</keyword>
<dbReference type="GO" id="GO:0004489">
    <property type="term" value="F:methylenetetrahydrofolate reductase [NAD(P)H] activity"/>
    <property type="evidence" value="ECO:0007669"/>
    <property type="project" value="InterPro"/>
</dbReference>
<reference evidence="7" key="1">
    <citation type="submission" date="2020-05" db="EMBL/GenBank/DDBJ databases">
        <authorList>
            <person name="Chiriac C."/>
            <person name="Salcher M."/>
            <person name="Ghai R."/>
            <person name="Kavagutti S V."/>
        </authorList>
    </citation>
    <scope>NUCLEOTIDE SEQUENCE</scope>
</reference>
<evidence type="ECO:0000256" key="5">
    <source>
        <dbReference type="ARBA" id="ARBA00022827"/>
    </source>
</evidence>
<gene>
    <name evidence="7" type="ORF">UFOPK2001_00494</name>
</gene>
<dbReference type="GO" id="GO:0035999">
    <property type="term" value="P:tetrahydrofolate interconversion"/>
    <property type="evidence" value="ECO:0007669"/>
    <property type="project" value="UniProtKB-UniPathway"/>
</dbReference>
<dbReference type="CDD" id="cd00537">
    <property type="entry name" value="MTHFR"/>
    <property type="match status" value="1"/>
</dbReference>
<dbReference type="InterPro" id="IPR029041">
    <property type="entry name" value="FAD-linked_oxidoreductase-like"/>
</dbReference>
<dbReference type="Gene3D" id="3.20.20.220">
    <property type="match status" value="1"/>
</dbReference>
<name>A0A6J6J1X7_9ZZZZ</name>
<evidence type="ECO:0000313" key="7">
    <source>
        <dbReference type="EMBL" id="CAB4630594.1"/>
    </source>
</evidence>
<keyword evidence="4" id="KW-0285">Flavoprotein</keyword>
<evidence type="ECO:0000256" key="2">
    <source>
        <dbReference type="ARBA" id="ARBA00004777"/>
    </source>
</evidence>
<dbReference type="GO" id="GO:0071949">
    <property type="term" value="F:FAD binding"/>
    <property type="evidence" value="ECO:0007669"/>
    <property type="project" value="TreeGrafter"/>
</dbReference>
<proteinExistence type="inferred from homology"/>
<dbReference type="SUPFAM" id="SSF51730">
    <property type="entry name" value="FAD-linked oxidoreductase"/>
    <property type="match status" value="1"/>
</dbReference>
<accession>A0A6J6J1X7</accession>
<comment type="pathway">
    <text evidence="2">One-carbon metabolism; tetrahydrofolate interconversion.</text>
</comment>
<dbReference type="Pfam" id="PF02219">
    <property type="entry name" value="MTHFR"/>
    <property type="match status" value="1"/>
</dbReference>
<keyword evidence="6" id="KW-0560">Oxidoreductase</keyword>
<dbReference type="PANTHER" id="PTHR45754">
    <property type="entry name" value="METHYLENETETRAHYDROFOLATE REDUCTASE"/>
    <property type="match status" value="1"/>
</dbReference>
<comment type="similarity">
    <text evidence="3">Belongs to the methylenetetrahydrofolate reductase family.</text>
</comment>
<dbReference type="UniPathway" id="UPA00193"/>
<protein>
    <submittedName>
        <fullName evidence="7">Unannotated protein</fullName>
    </submittedName>
</protein>
<evidence type="ECO:0000256" key="4">
    <source>
        <dbReference type="ARBA" id="ARBA00022630"/>
    </source>
</evidence>
<evidence type="ECO:0000256" key="1">
    <source>
        <dbReference type="ARBA" id="ARBA00001974"/>
    </source>
</evidence>
<dbReference type="GO" id="GO:0009086">
    <property type="term" value="P:methionine biosynthetic process"/>
    <property type="evidence" value="ECO:0007669"/>
    <property type="project" value="TreeGrafter"/>
</dbReference>
<dbReference type="PANTHER" id="PTHR45754:SF3">
    <property type="entry name" value="METHYLENETETRAHYDROFOLATE REDUCTASE (NADPH)"/>
    <property type="match status" value="1"/>
</dbReference>